<keyword evidence="6" id="KW-1185">Reference proteome</keyword>
<keyword evidence="3" id="KW-0732">Signal</keyword>
<feature type="chain" id="PRO_5045142497" evidence="3">
    <location>
        <begin position="24"/>
        <end position="342"/>
    </location>
</feature>
<name>A0ABW1K9H4_9ACTN</name>
<dbReference type="InterPro" id="IPR006311">
    <property type="entry name" value="TAT_signal"/>
</dbReference>
<dbReference type="EMBL" id="JBHSPR010000017">
    <property type="protein sequence ID" value="MFC6018501.1"/>
    <property type="molecule type" value="Genomic_DNA"/>
</dbReference>
<dbReference type="Gene3D" id="6.10.250.3150">
    <property type="match status" value="1"/>
</dbReference>
<proteinExistence type="predicted"/>
<feature type="signal peptide" evidence="3">
    <location>
        <begin position="1"/>
        <end position="23"/>
    </location>
</feature>
<evidence type="ECO:0000313" key="6">
    <source>
        <dbReference type="Proteomes" id="UP001596203"/>
    </source>
</evidence>
<evidence type="ECO:0000256" key="1">
    <source>
        <dbReference type="SAM" id="Coils"/>
    </source>
</evidence>
<dbReference type="RefSeq" id="WP_377424069.1">
    <property type="nucleotide sequence ID" value="NZ_JBHSPR010000017.1"/>
</dbReference>
<comment type="caution">
    <text evidence="5">The sequence shown here is derived from an EMBL/GenBank/DDBJ whole genome shotgun (WGS) entry which is preliminary data.</text>
</comment>
<feature type="compositionally biased region" description="Polar residues" evidence="2">
    <location>
        <begin position="206"/>
        <end position="222"/>
    </location>
</feature>
<sequence length="342" mass="36754">MTGSRRRRLPLVLALLATVGALAGAAARPGAAAAHNPATLGDEGDTPLLRDVLESTGRGYLQARNALANAKARQAKLAAELVRVERRIAELRPQIELVARNAYQTGRIGPVLALLHAGSADEFLERARGLEVVAMRDNDTLRRLGQARDRAARAKLALDAEVVEERRQLSIMLRQRQAAERALALVGGASTGGFVVANSPVARSAPRNSDGSWPPQSCNQPDPTTPGCVSPRTLHAFTEARRAGFTRFTSCYRSGGPYEHPKGRACDFSALPGGFGGDAKGPDRTYGNNLAAFFVRNADLLGVLYVIWYRQIWLPTTGWKSYGGAHGDPSSDHTNHVHLSLL</sequence>
<accession>A0ABW1K9H4</accession>
<dbReference type="InterPro" id="IPR058593">
    <property type="entry name" value="ARB_07466-like_C"/>
</dbReference>
<gene>
    <name evidence="5" type="ORF">ACFP2T_20105</name>
</gene>
<evidence type="ECO:0000259" key="4">
    <source>
        <dbReference type="Pfam" id="PF26571"/>
    </source>
</evidence>
<organism evidence="5 6">
    <name type="scientific">Plantactinospora solaniradicis</name>
    <dbReference type="NCBI Taxonomy" id="1723736"/>
    <lineage>
        <taxon>Bacteria</taxon>
        <taxon>Bacillati</taxon>
        <taxon>Actinomycetota</taxon>
        <taxon>Actinomycetes</taxon>
        <taxon>Micromonosporales</taxon>
        <taxon>Micromonosporaceae</taxon>
        <taxon>Plantactinospora</taxon>
    </lineage>
</organism>
<dbReference type="Proteomes" id="UP001596203">
    <property type="component" value="Unassembled WGS sequence"/>
</dbReference>
<dbReference type="PROSITE" id="PS51318">
    <property type="entry name" value="TAT"/>
    <property type="match status" value="1"/>
</dbReference>
<evidence type="ECO:0000313" key="5">
    <source>
        <dbReference type="EMBL" id="MFC6018501.1"/>
    </source>
</evidence>
<protein>
    <submittedName>
        <fullName evidence="5">Coiled-coil domain-containing protein</fullName>
    </submittedName>
</protein>
<feature type="domain" description="ARB-07466-like C-terminal" evidence="4">
    <location>
        <begin position="226"/>
        <end position="334"/>
    </location>
</feature>
<feature type="region of interest" description="Disordered" evidence="2">
    <location>
        <begin position="204"/>
        <end position="226"/>
    </location>
</feature>
<keyword evidence="1" id="KW-0175">Coiled coil</keyword>
<evidence type="ECO:0000256" key="2">
    <source>
        <dbReference type="SAM" id="MobiDB-lite"/>
    </source>
</evidence>
<evidence type="ECO:0000256" key="3">
    <source>
        <dbReference type="SAM" id="SignalP"/>
    </source>
</evidence>
<feature type="coiled-coil region" evidence="1">
    <location>
        <begin position="60"/>
        <end position="87"/>
    </location>
</feature>
<reference evidence="6" key="1">
    <citation type="journal article" date="2019" name="Int. J. Syst. Evol. Microbiol.">
        <title>The Global Catalogue of Microorganisms (GCM) 10K type strain sequencing project: providing services to taxonomists for standard genome sequencing and annotation.</title>
        <authorList>
            <consortium name="The Broad Institute Genomics Platform"/>
            <consortium name="The Broad Institute Genome Sequencing Center for Infectious Disease"/>
            <person name="Wu L."/>
            <person name="Ma J."/>
        </authorList>
    </citation>
    <scope>NUCLEOTIDE SEQUENCE [LARGE SCALE GENOMIC DNA]</scope>
    <source>
        <strain evidence="6">ZS-35-S2</strain>
    </source>
</reference>
<dbReference type="Pfam" id="PF26571">
    <property type="entry name" value="VldE"/>
    <property type="match status" value="1"/>
</dbReference>